<comment type="caution">
    <text evidence="2">The sequence shown here is derived from an EMBL/GenBank/DDBJ whole genome shotgun (WGS) entry which is preliminary data.</text>
</comment>
<evidence type="ECO:0000313" key="2">
    <source>
        <dbReference type="EMBL" id="KAF4337906.1"/>
    </source>
</evidence>
<dbReference type="InterPro" id="IPR002110">
    <property type="entry name" value="Ankyrin_rpt"/>
</dbReference>
<dbReference type="OrthoDB" id="1577640at2759"/>
<feature type="non-terminal residue" evidence="2">
    <location>
        <position position="1"/>
    </location>
</feature>
<sequence>MSGEAIISLLSRCDDSAGQDCTSPFSYASLQEQLELVKDFPAISNYLEFGQLSRLVLIEDQDMIRGYLAKHPSSINEINHLGQTPLHIAVQTQNATILSMLVHHADPNVLNTQDNNGYYPIDHATDALCHARHSGKGSGSKSCNGCKVLDVLLHSESAIFTHSVQRAMELPHSHHTPSCIEGQKNIIRCLASRRKKLGIIAQRELTLSEIQDPKFCQGGILDQNAAQIQHYLEAKNYHVPKHLKVYDDAESPEDSKSIYTFISNGEVAESALQSGFLMPTTLFDDVCRLLAEWLNSVTYGPRCQDFLFSSYICWLVDHGGDLQSAVPMPGGCTTAAHWFMTFLGTCQRSFHRGHRVPLTPKVSCIIFEEENVDECRCQCSPEGCTPLTKFLAVIDREATWTLDFGIDATISVVLKHFEYLYGLLGQVGYAQANEHWIDRAVVRHFTFLILGIRHTCCCLGPTSGEEASGPLSIEDRHEIEEEDCSLLELLQQLVMEFERERGNYSNLLSFGKEYWAPKMKAVHHKIESSVLTGAERQSAEAAGVVWECYGPQPPLCGDNLEEDTDEEEG</sequence>
<evidence type="ECO:0008006" key="4">
    <source>
        <dbReference type="Google" id="ProtNLM"/>
    </source>
</evidence>
<feature type="repeat" description="ANK" evidence="1">
    <location>
        <begin position="81"/>
        <end position="104"/>
    </location>
</feature>
<accession>A0A9P5AG17</accession>
<dbReference type="PROSITE" id="PS50088">
    <property type="entry name" value="ANK_REPEAT"/>
    <property type="match status" value="1"/>
</dbReference>
<dbReference type="EMBL" id="PVQB02000377">
    <property type="protein sequence ID" value="KAF4337906.1"/>
    <property type="molecule type" value="Genomic_DNA"/>
</dbReference>
<proteinExistence type="predicted"/>
<dbReference type="PROSITE" id="PS50297">
    <property type="entry name" value="ANK_REP_REGION"/>
    <property type="match status" value="1"/>
</dbReference>
<reference evidence="2" key="2">
    <citation type="submission" date="2020-02" db="EMBL/GenBank/DDBJ databases">
        <title>Identification and distribution of gene clusters putatively required for synthesis of sphingolipid metabolism inhibitors in phylogenetically diverse species of the filamentous fungus Fusarium.</title>
        <authorList>
            <person name="Kim H.-S."/>
            <person name="Busman M."/>
            <person name="Brown D.W."/>
            <person name="Divon H."/>
            <person name="Uhlig S."/>
            <person name="Proctor R.H."/>
        </authorList>
    </citation>
    <scope>NUCLEOTIDE SEQUENCE</scope>
    <source>
        <strain evidence="2">NRRL 25174</strain>
    </source>
</reference>
<keyword evidence="1" id="KW-0040">ANK repeat</keyword>
<dbReference type="SUPFAM" id="SSF48403">
    <property type="entry name" value="Ankyrin repeat"/>
    <property type="match status" value="1"/>
</dbReference>
<gene>
    <name evidence="2" type="ORF">FBEOM_8202</name>
</gene>
<dbReference type="Pfam" id="PF00023">
    <property type="entry name" value="Ank"/>
    <property type="match status" value="1"/>
</dbReference>
<dbReference type="InterPro" id="IPR036770">
    <property type="entry name" value="Ankyrin_rpt-contain_sf"/>
</dbReference>
<dbReference type="AlphaFoldDB" id="A0A9P5AG17"/>
<dbReference type="Gene3D" id="1.25.40.20">
    <property type="entry name" value="Ankyrin repeat-containing domain"/>
    <property type="match status" value="1"/>
</dbReference>
<evidence type="ECO:0000256" key="1">
    <source>
        <dbReference type="PROSITE-ProRule" id="PRU00023"/>
    </source>
</evidence>
<evidence type="ECO:0000313" key="3">
    <source>
        <dbReference type="Proteomes" id="UP000730481"/>
    </source>
</evidence>
<organism evidence="2 3">
    <name type="scientific">Fusarium beomiforme</name>
    <dbReference type="NCBI Taxonomy" id="44412"/>
    <lineage>
        <taxon>Eukaryota</taxon>
        <taxon>Fungi</taxon>
        <taxon>Dikarya</taxon>
        <taxon>Ascomycota</taxon>
        <taxon>Pezizomycotina</taxon>
        <taxon>Sordariomycetes</taxon>
        <taxon>Hypocreomycetidae</taxon>
        <taxon>Hypocreales</taxon>
        <taxon>Nectriaceae</taxon>
        <taxon>Fusarium</taxon>
        <taxon>Fusarium burgessii species complex</taxon>
    </lineage>
</organism>
<dbReference type="Proteomes" id="UP000730481">
    <property type="component" value="Unassembled WGS sequence"/>
</dbReference>
<reference evidence="2" key="1">
    <citation type="journal article" date="2017" name="Mycologia">
        <title>Fusarium algeriense, sp. nov., a novel toxigenic crown rot pathogen of durum wheat from Algeria is nested in the Fusarium burgessii species complex.</title>
        <authorList>
            <person name="Laraba I."/>
            <person name="Keddad A."/>
            <person name="Boureghda H."/>
            <person name="Abdallah N."/>
            <person name="Vaughan M.M."/>
            <person name="Proctor R.H."/>
            <person name="Busman M."/>
            <person name="O'Donnell K."/>
        </authorList>
    </citation>
    <scope>NUCLEOTIDE SEQUENCE</scope>
    <source>
        <strain evidence="2">NRRL 25174</strain>
    </source>
</reference>
<protein>
    <recommendedName>
        <fullName evidence="4">Ankyrin</fullName>
    </recommendedName>
</protein>
<name>A0A9P5AG17_9HYPO</name>
<keyword evidence="3" id="KW-1185">Reference proteome</keyword>